<feature type="signal peptide" evidence="6">
    <location>
        <begin position="1"/>
        <end position="37"/>
    </location>
</feature>
<keyword evidence="6" id="KW-0732">Signal</keyword>
<dbReference type="SUPFAM" id="SSF117281">
    <property type="entry name" value="Kelch motif"/>
    <property type="match status" value="1"/>
</dbReference>
<accession>A0A0L0T1Q5</accession>
<evidence type="ECO:0000256" key="4">
    <source>
        <dbReference type="ARBA" id="ARBA00023136"/>
    </source>
</evidence>
<comment type="subcellular location">
    <subcellularLocation>
        <location evidence="1">Membrane</location>
        <topology evidence="1">Single-pass membrane protein</topology>
    </subcellularLocation>
</comment>
<gene>
    <name evidence="7" type="ORF">AMAG_12835</name>
</gene>
<protein>
    <submittedName>
        <fullName evidence="7">Uncharacterized protein</fullName>
    </submittedName>
</protein>
<keyword evidence="2 5" id="KW-0812">Transmembrane</keyword>
<organism evidence="7 8">
    <name type="scientific">Allomyces macrogynus (strain ATCC 38327)</name>
    <name type="common">Allomyces javanicus var. macrogynus</name>
    <dbReference type="NCBI Taxonomy" id="578462"/>
    <lineage>
        <taxon>Eukaryota</taxon>
        <taxon>Fungi</taxon>
        <taxon>Fungi incertae sedis</taxon>
        <taxon>Blastocladiomycota</taxon>
        <taxon>Blastocladiomycetes</taxon>
        <taxon>Blastocladiales</taxon>
        <taxon>Blastocladiaceae</taxon>
        <taxon>Allomyces</taxon>
    </lineage>
</organism>
<feature type="chain" id="PRO_5005548425" evidence="6">
    <location>
        <begin position="38"/>
        <end position="495"/>
    </location>
</feature>
<evidence type="ECO:0000256" key="3">
    <source>
        <dbReference type="ARBA" id="ARBA00022989"/>
    </source>
</evidence>
<feature type="transmembrane region" description="Helical" evidence="5">
    <location>
        <begin position="386"/>
        <end position="408"/>
    </location>
</feature>
<dbReference type="InterPro" id="IPR015915">
    <property type="entry name" value="Kelch-typ_b-propeller"/>
</dbReference>
<dbReference type="Proteomes" id="UP000054350">
    <property type="component" value="Unassembled WGS sequence"/>
</dbReference>
<sequence>MTPVTTLKASRKTPAAQCALLAFFFVLALQIVSTAEAGWPQGMLGATLMSPGLVYLPKEKKAYIFGGKLWADGKAKDRITDVAVIDLSQPIKGNDIQSPAVSSAPFKLPHRSWRQPILVIDNGNGVYETRIYTYGDEADSFRTVWRIPNLLDPKAAAASEPSSFPLPEVYFPAWSTVSTPQTPSEQPAVYFFGNTTANGSSASKAGNDTLYQFKKDGIIPAQVESKTRPPGSGWGVMTQDGKKVVLIKRNEVWTYNQVGSVWIPRDRGLNQGRSDAAAVVFKTSTRSFVIVVGGSTQVEYFDLDSPTSSMSVMISGDGPPEYSGALSVFVHDSHLFLVGGIVASSTSNANTPLNIVRIDSVSGGNALEFTYVPTYTPSASGLSTGAIVGIVVAVVAVLLAIAGVIYLCRRRRMADRLLIPDWPPGPPQPSLERPILQVPDRDAGQPQIRVISRQEPLVHPESVDEILATNVCVHHDSDQDPRNVAPASASLDRLL</sequence>
<evidence type="ECO:0000256" key="2">
    <source>
        <dbReference type="ARBA" id="ARBA00022692"/>
    </source>
</evidence>
<keyword evidence="8" id="KW-1185">Reference proteome</keyword>
<keyword evidence="3 5" id="KW-1133">Transmembrane helix</keyword>
<dbReference type="PANTHER" id="PTHR15549:SF33">
    <property type="entry name" value="MEMBRANE PROTEIN WSC4, PUTATIVE (AFU_ORTHOLOGUE AFUA_5G09020)-RELATED"/>
    <property type="match status" value="1"/>
</dbReference>
<reference evidence="7 8" key="1">
    <citation type="submission" date="2009-11" db="EMBL/GenBank/DDBJ databases">
        <title>Annotation of Allomyces macrogynus ATCC 38327.</title>
        <authorList>
            <consortium name="The Broad Institute Genome Sequencing Platform"/>
            <person name="Russ C."/>
            <person name="Cuomo C."/>
            <person name="Burger G."/>
            <person name="Gray M.W."/>
            <person name="Holland P.W.H."/>
            <person name="King N."/>
            <person name="Lang F.B.F."/>
            <person name="Roger A.J."/>
            <person name="Ruiz-Trillo I."/>
            <person name="Young S.K."/>
            <person name="Zeng Q."/>
            <person name="Gargeya S."/>
            <person name="Fitzgerald M."/>
            <person name="Haas B."/>
            <person name="Abouelleil A."/>
            <person name="Alvarado L."/>
            <person name="Arachchi H.M."/>
            <person name="Berlin A."/>
            <person name="Chapman S.B."/>
            <person name="Gearin G."/>
            <person name="Goldberg J."/>
            <person name="Griggs A."/>
            <person name="Gujja S."/>
            <person name="Hansen M."/>
            <person name="Heiman D."/>
            <person name="Howarth C."/>
            <person name="Larimer J."/>
            <person name="Lui A."/>
            <person name="MacDonald P.J.P."/>
            <person name="McCowen C."/>
            <person name="Montmayeur A."/>
            <person name="Murphy C."/>
            <person name="Neiman D."/>
            <person name="Pearson M."/>
            <person name="Priest M."/>
            <person name="Roberts A."/>
            <person name="Saif S."/>
            <person name="Shea T."/>
            <person name="Sisk P."/>
            <person name="Stolte C."/>
            <person name="Sykes S."/>
            <person name="Wortman J."/>
            <person name="Nusbaum C."/>
            <person name="Birren B."/>
        </authorList>
    </citation>
    <scope>NUCLEOTIDE SEQUENCE [LARGE SCALE GENOMIC DNA]</scope>
    <source>
        <strain evidence="7 8">ATCC 38327</strain>
    </source>
</reference>
<dbReference type="OrthoDB" id="10250130at2759"/>
<evidence type="ECO:0000256" key="6">
    <source>
        <dbReference type="SAM" id="SignalP"/>
    </source>
</evidence>
<dbReference type="Gene3D" id="2.120.10.80">
    <property type="entry name" value="Kelch-type beta propeller"/>
    <property type="match status" value="1"/>
</dbReference>
<reference evidence="8" key="2">
    <citation type="submission" date="2009-11" db="EMBL/GenBank/DDBJ databases">
        <title>The Genome Sequence of Allomyces macrogynus strain ATCC 38327.</title>
        <authorList>
            <consortium name="The Broad Institute Genome Sequencing Platform"/>
            <person name="Russ C."/>
            <person name="Cuomo C."/>
            <person name="Shea T."/>
            <person name="Young S.K."/>
            <person name="Zeng Q."/>
            <person name="Koehrsen M."/>
            <person name="Haas B."/>
            <person name="Borodovsky M."/>
            <person name="Guigo R."/>
            <person name="Alvarado L."/>
            <person name="Berlin A."/>
            <person name="Borenstein D."/>
            <person name="Chen Z."/>
            <person name="Engels R."/>
            <person name="Freedman E."/>
            <person name="Gellesch M."/>
            <person name="Goldberg J."/>
            <person name="Griggs A."/>
            <person name="Gujja S."/>
            <person name="Heiman D."/>
            <person name="Hepburn T."/>
            <person name="Howarth C."/>
            <person name="Jen D."/>
            <person name="Larson L."/>
            <person name="Lewis B."/>
            <person name="Mehta T."/>
            <person name="Park D."/>
            <person name="Pearson M."/>
            <person name="Roberts A."/>
            <person name="Saif S."/>
            <person name="Shenoy N."/>
            <person name="Sisk P."/>
            <person name="Stolte C."/>
            <person name="Sykes S."/>
            <person name="Walk T."/>
            <person name="White J."/>
            <person name="Yandava C."/>
            <person name="Burger G."/>
            <person name="Gray M.W."/>
            <person name="Holland P.W.H."/>
            <person name="King N."/>
            <person name="Lang F.B.F."/>
            <person name="Roger A.J."/>
            <person name="Ruiz-Trillo I."/>
            <person name="Lander E."/>
            <person name="Nusbaum C."/>
        </authorList>
    </citation>
    <scope>NUCLEOTIDE SEQUENCE [LARGE SCALE GENOMIC DNA]</scope>
    <source>
        <strain evidence="8">ATCC 38327</strain>
    </source>
</reference>
<keyword evidence="4 5" id="KW-0472">Membrane</keyword>
<name>A0A0L0T1Q5_ALLM3</name>
<evidence type="ECO:0000256" key="1">
    <source>
        <dbReference type="ARBA" id="ARBA00004167"/>
    </source>
</evidence>
<evidence type="ECO:0000256" key="5">
    <source>
        <dbReference type="SAM" id="Phobius"/>
    </source>
</evidence>
<dbReference type="EMBL" id="GG745357">
    <property type="protein sequence ID" value="KNE68667.1"/>
    <property type="molecule type" value="Genomic_DNA"/>
</dbReference>
<proteinExistence type="predicted"/>
<dbReference type="GO" id="GO:0071944">
    <property type="term" value="C:cell periphery"/>
    <property type="evidence" value="ECO:0007669"/>
    <property type="project" value="UniProtKB-ARBA"/>
</dbReference>
<evidence type="ECO:0000313" key="7">
    <source>
        <dbReference type="EMBL" id="KNE68667.1"/>
    </source>
</evidence>
<dbReference type="PANTHER" id="PTHR15549">
    <property type="entry name" value="PAIRED IMMUNOGLOBULIN-LIKE TYPE 2 RECEPTOR"/>
    <property type="match status" value="1"/>
</dbReference>
<dbReference type="VEuPathDB" id="FungiDB:AMAG_12835"/>
<dbReference type="GO" id="GO:0016020">
    <property type="term" value="C:membrane"/>
    <property type="evidence" value="ECO:0007669"/>
    <property type="project" value="UniProtKB-SubCell"/>
</dbReference>
<dbReference type="InterPro" id="IPR051694">
    <property type="entry name" value="Immunoregulatory_rcpt-like"/>
</dbReference>
<dbReference type="AlphaFoldDB" id="A0A0L0T1Q5"/>
<evidence type="ECO:0000313" key="8">
    <source>
        <dbReference type="Proteomes" id="UP000054350"/>
    </source>
</evidence>